<feature type="chain" id="PRO_5044791949" evidence="1">
    <location>
        <begin position="20"/>
        <end position="64"/>
    </location>
</feature>
<comment type="caution">
    <text evidence="2">The sequence shown here is derived from an EMBL/GenBank/DDBJ whole genome shotgun (WGS) entry which is preliminary data.</text>
</comment>
<sequence>MQLLVLFVVIVALLAIAQAACPNKKTEMTDGYTYCLEYCSKVSFCDKSYCDKHRKELEKVKGKK</sequence>
<dbReference type="Proteomes" id="UP001626550">
    <property type="component" value="Unassembled WGS sequence"/>
</dbReference>
<keyword evidence="3" id="KW-1185">Reference proteome</keyword>
<dbReference type="AlphaFoldDB" id="A0ABD2PPU8"/>
<reference evidence="2 3" key="1">
    <citation type="submission" date="2024-11" db="EMBL/GenBank/DDBJ databases">
        <title>Adaptive evolution of stress response genes in parasites aligns with host niche diversity.</title>
        <authorList>
            <person name="Hahn C."/>
            <person name="Resl P."/>
        </authorList>
    </citation>
    <scope>NUCLEOTIDE SEQUENCE [LARGE SCALE GENOMIC DNA]</scope>
    <source>
        <strain evidence="2">EGGRZ-B1_66</strain>
        <tissue evidence="2">Body</tissue>
    </source>
</reference>
<accession>A0ABD2PPU8</accession>
<evidence type="ECO:0000256" key="1">
    <source>
        <dbReference type="SAM" id="SignalP"/>
    </source>
</evidence>
<name>A0ABD2PPU8_9PLAT</name>
<dbReference type="EMBL" id="JBJKFK010003820">
    <property type="protein sequence ID" value="KAL3309526.1"/>
    <property type="molecule type" value="Genomic_DNA"/>
</dbReference>
<evidence type="ECO:0000313" key="2">
    <source>
        <dbReference type="EMBL" id="KAL3309526.1"/>
    </source>
</evidence>
<organism evidence="2 3">
    <name type="scientific">Cichlidogyrus casuarinus</name>
    <dbReference type="NCBI Taxonomy" id="1844966"/>
    <lineage>
        <taxon>Eukaryota</taxon>
        <taxon>Metazoa</taxon>
        <taxon>Spiralia</taxon>
        <taxon>Lophotrochozoa</taxon>
        <taxon>Platyhelminthes</taxon>
        <taxon>Monogenea</taxon>
        <taxon>Monopisthocotylea</taxon>
        <taxon>Dactylogyridea</taxon>
        <taxon>Ancyrocephalidae</taxon>
        <taxon>Cichlidogyrus</taxon>
    </lineage>
</organism>
<gene>
    <name evidence="2" type="ORF">Ciccas_011926</name>
</gene>
<keyword evidence="1" id="KW-0732">Signal</keyword>
<proteinExistence type="predicted"/>
<protein>
    <submittedName>
        <fullName evidence="2">Uncharacterized protein</fullName>
    </submittedName>
</protein>
<evidence type="ECO:0000313" key="3">
    <source>
        <dbReference type="Proteomes" id="UP001626550"/>
    </source>
</evidence>
<feature type="signal peptide" evidence="1">
    <location>
        <begin position="1"/>
        <end position="19"/>
    </location>
</feature>